<evidence type="ECO:0000313" key="3">
    <source>
        <dbReference type="Proteomes" id="UP000002965"/>
    </source>
</evidence>
<gene>
    <name evidence="2" type="ORF">HMPREF1061_00784</name>
</gene>
<dbReference type="Gene3D" id="1.20.120.20">
    <property type="entry name" value="Apolipoprotein"/>
    <property type="match status" value="1"/>
</dbReference>
<evidence type="ECO:0000256" key="1">
    <source>
        <dbReference type="SAM" id="Coils"/>
    </source>
</evidence>
<comment type="caution">
    <text evidence="2">The sequence shown here is derived from an EMBL/GenBank/DDBJ whole genome shotgun (WGS) entry which is preliminary data.</text>
</comment>
<keyword evidence="3" id="KW-1185">Reference proteome</keyword>
<keyword evidence="1" id="KW-0175">Coiled coil</keyword>
<dbReference type="PATRIC" id="fig|997873.3.peg.835"/>
<name>I8V8E1_9BACE</name>
<evidence type="ECO:0000313" key="2">
    <source>
        <dbReference type="EMBL" id="EIY22700.1"/>
    </source>
</evidence>
<protein>
    <submittedName>
        <fullName evidence="2">Uncharacterized protein</fullName>
    </submittedName>
</protein>
<dbReference type="OrthoDB" id="1099207at2"/>
<dbReference type="EMBL" id="AGXF01000005">
    <property type="protein sequence ID" value="EIY22700.1"/>
    <property type="molecule type" value="Genomic_DNA"/>
</dbReference>
<dbReference type="RefSeq" id="WP_005680281.1">
    <property type="nucleotide sequence ID" value="NZ_CP072258.1"/>
</dbReference>
<sequence length="1099" mass="117735">MKRKFVKVMFFGALALSTVTYVGCKDYDDDVKGLQEQIDNINQKGADVTTEAMNAAISSAIAKVQADLDKIASKADKSALDALQAVVTKLQEAVNGKADASTLESLKAELNEAIATVDSSIQPKIDAAKTQLEGQIAGLETKLEEADEAIKGSIATQIADLKTELQDLMDANAAEYAKLYATKVDLNALSDRVETLEKIKHLTTDDVLSFIQTDADVKKYIDDEFVALLQQNLDKPESALRAYLEGVFTTDIMTQVEAKCGEIADTKMEALRQEWITYKTEQGEDYKAIVKRLATLEGYNLSTMEELYNSLTDPKNNTIDKANTCFEALGDITDLATEFGKYTTTTELEKNYVQIADLNTKIGEYIGNSISDLDSKVETLETKLNALQSGLTSMLKSLVFAPQKYDASGELVRSVSFASIYTSTAQTAEGPVVISAPTSVKVNFRVSPASAVADLIGEHPKYTITTDKHVITSRAATNDGILTVASVEQAKDEEGANIEGMITVTLNAATAVKSYALSLSVVGNNEEGKDVTNFTEINSDYFAVIVSKKYINAVDYAAKTYGSPELLVDKAGSAINFYDAEKNSEYIKVKLSDNENGSSPAAEAVTLASLGLSPDLFEVTFEKTESPVDADYFVLNPTTYALTVNQSKLPASSRYNKTCTVTPKIKVTTTATNEGQPVKADYTGTAVTAKIVAEGVNLEYAVADELYWSNASAAQTVTLTSEQIADIVKEINKVTGETYDNLTAALAGVVASDGNVSTSDGDVSIAASGNDVTVTIPQGTVGDAAKDYTFKPALTLTYANSAIVNITVDVKVLAPVVTDLKLGANTINWDGKSVVDLMPSANAQEMTALTVSRKLSEVLLATDIAALKKAVVTDKTVQLKITKGGDEGEANLYPSTINFDDFNVKAAAATDKAVSYTFSLYYTPKDQDPVVLNANLLTVNLKPSVKVAGTITAPEEEARTITKTKLTDTYDLSTNFTWKEFRGVTIWPTFAVASGGATTNPATVEGALAIYSGSVKYIVAEESRATFLNCFNTEGYTAETGEIAAANKTIQLNDVIRAQEGAIVNPITVKIKVIATTAWGAPENAETELTITYPEGSTK</sequence>
<dbReference type="HOGENOM" id="CLU_298557_0_0_10"/>
<dbReference type="AlphaFoldDB" id="I8V8E1"/>
<accession>I8V8E1</accession>
<feature type="coiled-coil region" evidence="1">
    <location>
        <begin position="24"/>
        <end position="51"/>
    </location>
</feature>
<reference evidence="2 3" key="1">
    <citation type="submission" date="2012-02" db="EMBL/GenBank/DDBJ databases">
        <title>The Genome Sequence of Bacteroides caccae CL03T12C61.</title>
        <authorList>
            <consortium name="The Broad Institute Genome Sequencing Platform"/>
            <person name="Earl A."/>
            <person name="Ward D."/>
            <person name="Feldgarden M."/>
            <person name="Gevers D."/>
            <person name="Zitomersky N.L."/>
            <person name="Coyne M.J."/>
            <person name="Comstock L.E."/>
            <person name="Young S.K."/>
            <person name="Zeng Q."/>
            <person name="Gargeya S."/>
            <person name="Fitzgerald M."/>
            <person name="Haas B."/>
            <person name="Abouelleil A."/>
            <person name="Alvarado L."/>
            <person name="Arachchi H.M."/>
            <person name="Berlin A."/>
            <person name="Chapman S.B."/>
            <person name="Gearin G."/>
            <person name="Goldberg J."/>
            <person name="Griggs A."/>
            <person name="Gujja S."/>
            <person name="Hansen M."/>
            <person name="Heiman D."/>
            <person name="Howarth C."/>
            <person name="Larimer J."/>
            <person name="Lui A."/>
            <person name="MacDonald P.J.P."/>
            <person name="McCowen C."/>
            <person name="Montmayeur A."/>
            <person name="Murphy C."/>
            <person name="Neiman D."/>
            <person name="Pearson M."/>
            <person name="Priest M."/>
            <person name="Roberts A."/>
            <person name="Saif S."/>
            <person name="Shea T."/>
            <person name="Sisk P."/>
            <person name="Stolte C."/>
            <person name="Sykes S."/>
            <person name="Wortman J."/>
            <person name="Nusbaum C."/>
            <person name="Birren B."/>
        </authorList>
    </citation>
    <scope>NUCLEOTIDE SEQUENCE [LARGE SCALE GENOMIC DNA]</scope>
    <source>
        <strain evidence="2 3">CL03T12C61</strain>
    </source>
</reference>
<proteinExistence type="predicted"/>
<feature type="coiled-coil region" evidence="1">
    <location>
        <begin position="129"/>
        <end position="178"/>
    </location>
</feature>
<dbReference type="Proteomes" id="UP000002965">
    <property type="component" value="Unassembled WGS sequence"/>
</dbReference>
<dbReference type="SUPFAM" id="SSF58113">
    <property type="entry name" value="Apolipoprotein A-I"/>
    <property type="match status" value="1"/>
</dbReference>
<organism evidence="2 3">
    <name type="scientific">Bacteroides caccae CL03T12C61</name>
    <dbReference type="NCBI Taxonomy" id="997873"/>
    <lineage>
        <taxon>Bacteria</taxon>
        <taxon>Pseudomonadati</taxon>
        <taxon>Bacteroidota</taxon>
        <taxon>Bacteroidia</taxon>
        <taxon>Bacteroidales</taxon>
        <taxon>Bacteroidaceae</taxon>
        <taxon>Bacteroides</taxon>
    </lineage>
</organism>
<dbReference type="GeneID" id="75113462"/>